<proteinExistence type="predicted"/>
<feature type="compositionally biased region" description="Polar residues" evidence="1">
    <location>
        <begin position="1049"/>
        <end position="1058"/>
    </location>
</feature>
<gene>
    <name evidence="3" type="ORF">ACFSYS_02045</name>
</gene>
<feature type="region of interest" description="Disordered" evidence="1">
    <location>
        <begin position="663"/>
        <end position="762"/>
    </location>
</feature>
<keyword evidence="2" id="KW-1133">Transmembrane helix</keyword>
<name>A0ABW5X155_9FLAO</name>
<feature type="transmembrane region" description="Helical" evidence="2">
    <location>
        <begin position="153"/>
        <end position="170"/>
    </location>
</feature>
<evidence type="ECO:0000256" key="1">
    <source>
        <dbReference type="SAM" id="MobiDB-lite"/>
    </source>
</evidence>
<evidence type="ECO:0000256" key="2">
    <source>
        <dbReference type="SAM" id="Phobius"/>
    </source>
</evidence>
<feature type="region of interest" description="Disordered" evidence="1">
    <location>
        <begin position="936"/>
        <end position="969"/>
    </location>
</feature>
<feature type="region of interest" description="Disordered" evidence="1">
    <location>
        <begin position="1037"/>
        <end position="1058"/>
    </location>
</feature>
<sequence>MGSYIRVQEKLELFIRKYYKNLMLRGLIFFLFTGVLYFLLISTLENFLWFSAEVRMLLFWTFLAVEIGLLSYFIGIPFFKLIKLSDGIGNEQASKIIGRHFPEVDDKLFNLLQLRKDTEQNELLLASIEQRSNELHPVPFNNAIDYKENKKHLSLLILPILIILLIVVAGKTSNLTNGFYRISAYNEHFEKPAPFKFQVINNNLKIIEGQDLKLQVKTIGDYYPENVQIKTGNSEGFLKQISPGHFEYNFANITESFQFQLISNEVTSRKYNIESIKTPKLLEFKMHIFYPPYTGMKNEILKGTGNAILPEGSKIEWNFNTKNAESINLRFPDTLLNLSLTDNVQQFERNVYANITYTISTSNTNLKDYEPLEYRIQTIKDEYPKISIESKKDSLNADIQYFKGNISDDYGLSKLQLVYQLQNDDANNLKIDIPVARAAVDEFVYAFPGNLNLEAGKSYSYYFQVFDNDGVHGAKSAKSESFTYRKRTEEELQTENLQEQQKTITDFDKQLKDYNNSAEELEKLSNLEKEKQELNYNEKRQLEEFLKRQNKQNEMMQNYSEKLEKSLEKLNNESNSEMSKELKDRLESTEKRLRESEELLKELEKYSDKIEKEDLGQKLDELSKKNKNNKRNLEQILELTKQYYVEEKKQKLARDLEKLGEEQKKLSEKEEQNNAEEQRKLNDKFDDFQKNMDELEKENESLKNKKDLGIEEVDEESVKKEQEKATEKLENSEQQIGKEDDKKDAQKNQKKAGEQMQQMSAKMKQSSKAQQMEQLDADAESLRQILDNLVLFSLEQESLLKDFRKISQSNPQYAGKLKDQANLRENFHHVDDSLYSLALRNAMISDVITEKLTDVEYDLDKSLERLSENEIQQGTSSQQYVVTGANDLAILLDQVLESMQNMMMNAQPGKGDGEEFQLPDIISKQQKLMEEMKKGMGDKLGKEGEQKSESKSKGEGKGESQGEGENGKVFEIYKEQQMLRMEMEKMLQENGLNPNGGLPAEMKKIEDDLLDKGFDPSTIKKMEQLEYDLLEFEKANQLQGKDKKRKSETNQNNFINPLQNQIDKAKEYFNSTEILNRQTLPLRQIYREKVKEYFGANGD</sequence>
<feature type="transmembrane region" description="Helical" evidence="2">
    <location>
        <begin position="22"/>
        <end position="44"/>
    </location>
</feature>
<dbReference type="RefSeq" id="WP_251739531.1">
    <property type="nucleotide sequence ID" value="NZ_JBHUOJ010000004.1"/>
</dbReference>
<feature type="transmembrane region" description="Helical" evidence="2">
    <location>
        <begin position="56"/>
        <end position="79"/>
    </location>
</feature>
<dbReference type="EMBL" id="JBHUOJ010000004">
    <property type="protein sequence ID" value="MFD2832052.1"/>
    <property type="molecule type" value="Genomic_DNA"/>
</dbReference>
<feature type="compositionally biased region" description="Basic and acidic residues" evidence="1">
    <location>
        <begin position="716"/>
        <end position="753"/>
    </location>
</feature>
<reference evidence="4" key="1">
    <citation type="journal article" date="2019" name="Int. J. Syst. Evol. Microbiol.">
        <title>The Global Catalogue of Microorganisms (GCM) 10K type strain sequencing project: providing services to taxonomists for standard genome sequencing and annotation.</title>
        <authorList>
            <consortium name="The Broad Institute Genomics Platform"/>
            <consortium name="The Broad Institute Genome Sequencing Center for Infectious Disease"/>
            <person name="Wu L."/>
            <person name="Ma J."/>
        </authorList>
    </citation>
    <scope>NUCLEOTIDE SEQUENCE [LARGE SCALE GENOMIC DNA]</scope>
    <source>
        <strain evidence="4">KCTC 52925</strain>
    </source>
</reference>
<organism evidence="3 4">
    <name type="scientific">Christiangramia antarctica</name>
    <dbReference type="NCBI Taxonomy" id="2058158"/>
    <lineage>
        <taxon>Bacteria</taxon>
        <taxon>Pseudomonadati</taxon>
        <taxon>Bacteroidota</taxon>
        <taxon>Flavobacteriia</taxon>
        <taxon>Flavobacteriales</taxon>
        <taxon>Flavobacteriaceae</taxon>
        <taxon>Christiangramia</taxon>
    </lineage>
</organism>
<feature type="compositionally biased region" description="Basic and acidic residues" evidence="1">
    <location>
        <begin position="578"/>
        <end position="591"/>
    </location>
</feature>
<keyword evidence="4" id="KW-1185">Reference proteome</keyword>
<dbReference type="Proteomes" id="UP001597438">
    <property type="component" value="Unassembled WGS sequence"/>
</dbReference>
<feature type="region of interest" description="Disordered" evidence="1">
    <location>
        <begin position="571"/>
        <end position="591"/>
    </location>
</feature>
<keyword evidence="2" id="KW-0472">Membrane</keyword>
<evidence type="ECO:0000313" key="4">
    <source>
        <dbReference type="Proteomes" id="UP001597438"/>
    </source>
</evidence>
<comment type="caution">
    <text evidence="3">The sequence shown here is derived from an EMBL/GenBank/DDBJ whole genome shotgun (WGS) entry which is preliminary data.</text>
</comment>
<protein>
    <submittedName>
        <fullName evidence="3">DUF4175 family protein</fullName>
    </submittedName>
</protein>
<evidence type="ECO:0000313" key="3">
    <source>
        <dbReference type="EMBL" id="MFD2832052.1"/>
    </source>
</evidence>
<feature type="compositionally biased region" description="Basic and acidic residues" evidence="1">
    <location>
        <begin position="663"/>
        <end position="709"/>
    </location>
</feature>
<keyword evidence="2" id="KW-0812">Transmembrane</keyword>
<accession>A0ABW5X155</accession>